<sequence>MLDDNVRSVASSSDTLIDALLLNRDRKPPTKASPAPLVSTSFSLGKRITGQVFTCKHNSAS</sequence>
<proteinExistence type="predicted"/>
<reference evidence="1" key="2">
    <citation type="journal article" date="2015" name="Data Brief">
        <title>Shoot transcriptome of the giant reed, Arundo donax.</title>
        <authorList>
            <person name="Barrero R.A."/>
            <person name="Guerrero F.D."/>
            <person name="Moolhuijzen P."/>
            <person name="Goolsby J.A."/>
            <person name="Tidwell J."/>
            <person name="Bellgard S.E."/>
            <person name="Bellgard M.I."/>
        </authorList>
    </citation>
    <scope>NUCLEOTIDE SEQUENCE</scope>
    <source>
        <tissue evidence="1">Shoot tissue taken approximately 20 cm above the soil surface</tissue>
    </source>
</reference>
<evidence type="ECO:0000313" key="1">
    <source>
        <dbReference type="EMBL" id="JAD75959.1"/>
    </source>
</evidence>
<reference evidence="1" key="1">
    <citation type="submission" date="2014-09" db="EMBL/GenBank/DDBJ databases">
        <authorList>
            <person name="Magalhaes I.L.F."/>
            <person name="Oliveira U."/>
            <person name="Santos F.R."/>
            <person name="Vidigal T.H.D.A."/>
            <person name="Brescovit A.D."/>
            <person name="Santos A.J."/>
        </authorList>
    </citation>
    <scope>NUCLEOTIDE SEQUENCE</scope>
    <source>
        <tissue evidence="1">Shoot tissue taken approximately 20 cm above the soil surface</tissue>
    </source>
</reference>
<accession>A0A0A9CI12</accession>
<organism evidence="1">
    <name type="scientific">Arundo donax</name>
    <name type="common">Giant reed</name>
    <name type="synonym">Donax arundinaceus</name>
    <dbReference type="NCBI Taxonomy" id="35708"/>
    <lineage>
        <taxon>Eukaryota</taxon>
        <taxon>Viridiplantae</taxon>
        <taxon>Streptophyta</taxon>
        <taxon>Embryophyta</taxon>
        <taxon>Tracheophyta</taxon>
        <taxon>Spermatophyta</taxon>
        <taxon>Magnoliopsida</taxon>
        <taxon>Liliopsida</taxon>
        <taxon>Poales</taxon>
        <taxon>Poaceae</taxon>
        <taxon>PACMAD clade</taxon>
        <taxon>Arundinoideae</taxon>
        <taxon>Arundineae</taxon>
        <taxon>Arundo</taxon>
    </lineage>
</organism>
<protein>
    <submittedName>
        <fullName evidence="1">Uncharacterized protein</fullName>
    </submittedName>
</protein>
<dbReference type="EMBL" id="GBRH01221936">
    <property type="protein sequence ID" value="JAD75959.1"/>
    <property type="molecule type" value="Transcribed_RNA"/>
</dbReference>
<name>A0A0A9CI12_ARUDO</name>
<dbReference type="AlphaFoldDB" id="A0A0A9CI12"/>